<accession>T0ZVP7</accession>
<name>T0ZVP7_9ZZZZ</name>
<comment type="caution">
    <text evidence="1">The sequence shown here is derived from an EMBL/GenBank/DDBJ whole genome shotgun (WGS) entry which is preliminary data.</text>
</comment>
<protein>
    <submittedName>
        <fullName evidence="1">Uncharacterized protein</fullName>
    </submittedName>
</protein>
<organism evidence="1">
    <name type="scientific">mine drainage metagenome</name>
    <dbReference type="NCBI Taxonomy" id="410659"/>
    <lineage>
        <taxon>unclassified sequences</taxon>
        <taxon>metagenomes</taxon>
        <taxon>ecological metagenomes</taxon>
    </lineage>
</organism>
<dbReference type="AlphaFoldDB" id="T0ZVP7"/>
<feature type="non-terminal residue" evidence="1">
    <location>
        <position position="1"/>
    </location>
</feature>
<reference evidence="1" key="1">
    <citation type="submission" date="2013-08" db="EMBL/GenBank/DDBJ databases">
        <authorList>
            <person name="Mendez C."/>
            <person name="Richter M."/>
            <person name="Ferrer M."/>
            <person name="Sanchez J."/>
        </authorList>
    </citation>
    <scope>NUCLEOTIDE SEQUENCE</scope>
</reference>
<dbReference type="EMBL" id="AUZX01014251">
    <property type="protein sequence ID" value="EQD32749.1"/>
    <property type="molecule type" value="Genomic_DNA"/>
</dbReference>
<proteinExistence type="predicted"/>
<sequence length="56" mass="6074">GVLLLSASTWQAETEYQRMRNITPVPARGALVDLSTMELHTLDFSRPTTSAVRGAG</sequence>
<gene>
    <name evidence="1" type="ORF">B1A_19315</name>
</gene>
<evidence type="ECO:0000313" key="1">
    <source>
        <dbReference type="EMBL" id="EQD32749.1"/>
    </source>
</evidence>
<reference evidence="1" key="2">
    <citation type="journal article" date="2014" name="ISME J.">
        <title>Microbial stratification in low pH oxic and suboxic macroscopic growths along an acid mine drainage.</title>
        <authorList>
            <person name="Mendez-Garcia C."/>
            <person name="Mesa V."/>
            <person name="Sprenger R.R."/>
            <person name="Richter M."/>
            <person name="Diez M.S."/>
            <person name="Solano J."/>
            <person name="Bargiela R."/>
            <person name="Golyshina O.V."/>
            <person name="Manteca A."/>
            <person name="Ramos J.L."/>
            <person name="Gallego J.R."/>
            <person name="Llorente I."/>
            <person name="Martins Dos Santos V.A."/>
            <person name="Jensen O.N."/>
            <person name="Pelaez A.I."/>
            <person name="Sanchez J."/>
            <person name="Ferrer M."/>
        </authorList>
    </citation>
    <scope>NUCLEOTIDE SEQUENCE</scope>
</reference>